<evidence type="ECO:0000313" key="2">
    <source>
        <dbReference type="Proteomes" id="UP001472677"/>
    </source>
</evidence>
<reference evidence="1 2" key="1">
    <citation type="journal article" date="2024" name="G3 (Bethesda)">
        <title>Genome assembly of Hibiscus sabdariffa L. provides insights into metabolisms of medicinal natural products.</title>
        <authorList>
            <person name="Kim T."/>
        </authorList>
    </citation>
    <scope>NUCLEOTIDE SEQUENCE [LARGE SCALE GENOMIC DNA]</scope>
    <source>
        <strain evidence="1">TK-2024</strain>
        <tissue evidence="1">Old leaves</tissue>
    </source>
</reference>
<comment type="caution">
    <text evidence="1">The sequence shown here is derived from an EMBL/GenBank/DDBJ whole genome shotgun (WGS) entry which is preliminary data.</text>
</comment>
<dbReference type="EMBL" id="JBBPBM010000089">
    <property type="protein sequence ID" value="KAK8510044.1"/>
    <property type="molecule type" value="Genomic_DNA"/>
</dbReference>
<name>A0ABR2BSC8_9ROSI</name>
<sequence>MMLFHAENLDVSDLVALMANFIFMVRDSKTGKTAETEHEKFLFDEAERRGSLRKRKIVDIKEFENGEVNRLEALLAEG</sequence>
<proteinExistence type="predicted"/>
<protein>
    <submittedName>
        <fullName evidence="1">Uncharacterized protein</fullName>
    </submittedName>
</protein>
<gene>
    <name evidence="1" type="ORF">V6N12_035367</name>
</gene>
<evidence type="ECO:0000313" key="1">
    <source>
        <dbReference type="EMBL" id="KAK8510044.1"/>
    </source>
</evidence>
<organism evidence="1 2">
    <name type="scientific">Hibiscus sabdariffa</name>
    <name type="common">roselle</name>
    <dbReference type="NCBI Taxonomy" id="183260"/>
    <lineage>
        <taxon>Eukaryota</taxon>
        <taxon>Viridiplantae</taxon>
        <taxon>Streptophyta</taxon>
        <taxon>Embryophyta</taxon>
        <taxon>Tracheophyta</taxon>
        <taxon>Spermatophyta</taxon>
        <taxon>Magnoliopsida</taxon>
        <taxon>eudicotyledons</taxon>
        <taxon>Gunneridae</taxon>
        <taxon>Pentapetalae</taxon>
        <taxon>rosids</taxon>
        <taxon>malvids</taxon>
        <taxon>Malvales</taxon>
        <taxon>Malvaceae</taxon>
        <taxon>Malvoideae</taxon>
        <taxon>Hibiscus</taxon>
    </lineage>
</organism>
<accession>A0ABR2BSC8</accession>
<keyword evidence="2" id="KW-1185">Reference proteome</keyword>
<dbReference type="Proteomes" id="UP001472677">
    <property type="component" value="Unassembled WGS sequence"/>
</dbReference>